<protein>
    <recommendedName>
        <fullName evidence="1">CRAL-TRIO domain-containing protein</fullName>
    </recommendedName>
</protein>
<proteinExistence type="predicted"/>
<dbReference type="AlphaFoldDB" id="A0A439D736"/>
<keyword evidence="3" id="KW-1185">Reference proteome</keyword>
<organism evidence="2 3">
    <name type="scientific">Xylaria grammica</name>
    <dbReference type="NCBI Taxonomy" id="363999"/>
    <lineage>
        <taxon>Eukaryota</taxon>
        <taxon>Fungi</taxon>
        <taxon>Dikarya</taxon>
        <taxon>Ascomycota</taxon>
        <taxon>Pezizomycotina</taxon>
        <taxon>Sordariomycetes</taxon>
        <taxon>Xylariomycetidae</taxon>
        <taxon>Xylariales</taxon>
        <taxon>Xylariaceae</taxon>
        <taxon>Xylaria</taxon>
    </lineage>
</organism>
<dbReference type="CDD" id="cd00170">
    <property type="entry name" value="SEC14"/>
    <property type="match status" value="1"/>
</dbReference>
<dbReference type="SMART" id="SM00516">
    <property type="entry name" value="SEC14"/>
    <property type="match status" value="1"/>
</dbReference>
<dbReference type="Gene3D" id="3.40.525.10">
    <property type="entry name" value="CRAL-TRIO lipid binding domain"/>
    <property type="match status" value="1"/>
</dbReference>
<dbReference type="PANTHER" id="PTHR45657">
    <property type="entry name" value="CRAL-TRIO DOMAIN-CONTAINING PROTEIN YKL091C-RELATED"/>
    <property type="match status" value="1"/>
</dbReference>
<reference evidence="2 3" key="1">
    <citation type="submission" date="2018-12" db="EMBL/GenBank/DDBJ databases">
        <title>Draft genome sequence of Xylaria grammica IHI A82.</title>
        <authorList>
            <person name="Buettner E."/>
            <person name="Kellner H."/>
        </authorList>
    </citation>
    <scope>NUCLEOTIDE SEQUENCE [LARGE SCALE GENOMIC DNA]</scope>
    <source>
        <strain evidence="2 3">IHI A82</strain>
    </source>
</reference>
<dbReference type="InterPro" id="IPR011074">
    <property type="entry name" value="CRAL/TRIO_N_dom"/>
</dbReference>
<dbReference type="Proteomes" id="UP000286045">
    <property type="component" value="Unassembled WGS sequence"/>
</dbReference>
<dbReference type="InterPro" id="IPR036273">
    <property type="entry name" value="CRAL/TRIO_N_dom_sf"/>
</dbReference>
<dbReference type="InterPro" id="IPR001251">
    <property type="entry name" value="CRAL-TRIO_dom"/>
</dbReference>
<dbReference type="Pfam" id="PF00650">
    <property type="entry name" value="CRAL_TRIO"/>
    <property type="match status" value="1"/>
</dbReference>
<dbReference type="InterPro" id="IPR051026">
    <property type="entry name" value="PI/PC_transfer"/>
</dbReference>
<dbReference type="PANTHER" id="PTHR45657:SF20">
    <property type="entry name" value="CRAL_TRIO DOMAIN PROTEIN (AFU_ORTHOLOGUE AFUA_5G00680)"/>
    <property type="match status" value="1"/>
</dbReference>
<dbReference type="InterPro" id="IPR036865">
    <property type="entry name" value="CRAL-TRIO_dom_sf"/>
</dbReference>
<dbReference type="SMART" id="SM01100">
    <property type="entry name" value="CRAL_TRIO_N"/>
    <property type="match status" value="1"/>
</dbReference>
<accession>A0A439D736</accession>
<dbReference type="STRING" id="363999.A0A439D736"/>
<sequence length="352" mass="39041">MENGQLHGSTPGERRESVMENGELNGSTGLTAHEQQCFQSFVKQCREQGLLERPAGLSAEDTLDGLCDEITLLRFLCARSFDVPGALRQFKEAHTIRSSVDTAEAYNTIDVDDYERLRDIYPHWSGQRTKRGLPICLLDAAYLDGTKFQSYRDYTASEITCRAITSLDYLTRFALPLCSMMADRPDPDKPISSAVYLVDIAYISLKQAWNIRGYAQTITGLLATCYPEVADKIYVLNAPPYFSRIWALLKGWVDPTTAKKLVIVPPADVLTTLLETIDIECIPERYGGQSRDEHGLVPLIDGLKELLGVEELPEGPIKWTMHQGARTAVAVGTRDGEARNELVGPIGIKAAL</sequence>
<dbReference type="PROSITE" id="PS50191">
    <property type="entry name" value="CRAL_TRIO"/>
    <property type="match status" value="1"/>
</dbReference>
<gene>
    <name evidence="2" type="ORF">EKO27_g4906</name>
</gene>
<feature type="domain" description="CRAL-TRIO" evidence="1">
    <location>
        <begin position="113"/>
        <end position="294"/>
    </location>
</feature>
<evidence type="ECO:0000313" key="3">
    <source>
        <dbReference type="Proteomes" id="UP000286045"/>
    </source>
</evidence>
<dbReference type="SUPFAM" id="SSF46938">
    <property type="entry name" value="CRAL/TRIO N-terminal domain"/>
    <property type="match status" value="1"/>
</dbReference>
<name>A0A439D736_9PEZI</name>
<dbReference type="Gene3D" id="1.10.8.20">
    <property type="entry name" value="N-terminal domain of phosphatidylinositol transfer protein sec14p"/>
    <property type="match status" value="1"/>
</dbReference>
<evidence type="ECO:0000259" key="1">
    <source>
        <dbReference type="PROSITE" id="PS50191"/>
    </source>
</evidence>
<evidence type="ECO:0000313" key="2">
    <source>
        <dbReference type="EMBL" id="RWA10207.1"/>
    </source>
</evidence>
<comment type="caution">
    <text evidence="2">The sequence shown here is derived from an EMBL/GenBank/DDBJ whole genome shotgun (WGS) entry which is preliminary data.</text>
</comment>
<dbReference type="SUPFAM" id="SSF52087">
    <property type="entry name" value="CRAL/TRIO domain"/>
    <property type="match status" value="1"/>
</dbReference>
<dbReference type="EMBL" id="RYZI01000123">
    <property type="protein sequence ID" value="RWA10207.1"/>
    <property type="molecule type" value="Genomic_DNA"/>
</dbReference>